<evidence type="ECO:0000313" key="12">
    <source>
        <dbReference type="Proteomes" id="UP000560081"/>
    </source>
</evidence>
<evidence type="ECO:0000256" key="1">
    <source>
        <dbReference type="ARBA" id="ARBA00004786"/>
    </source>
</evidence>
<dbReference type="InterPro" id="IPR016162">
    <property type="entry name" value="Ald_DH_N"/>
</dbReference>
<dbReference type="EC" id="1.2.1.88" evidence="2"/>
<dbReference type="PROSITE" id="PS00070">
    <property type="entry name" value="ALDEHYDE_DEHYDR_CYS"/>
    <property type="match status" value="1"/>
</dbReference>
<dbReference type="GO" id="GO:0010133">
    <property type="term" value="P:L-proline catabolic process to L-glutamate"/>
    <property type="evidence" value="ECO:0007669"/>
    <property type="project" value="InterPro"/>
</dbReference>
<evidence type="ECO:0000256" key="2">
    <source>
        <dbReference type="ARBA" id="ARBA00012884"/>
    </source>
</evidence>
<feature type="region of interest" description="Disordered" evidence="8">
    <location>
        <begin position="1090"/>
        <end position="1114"/>
    </location>
</feature>
<dbReference type="Gene3D" id="3.40.605.10">
    <property type="entry name" value="Aldehyde Dehydrogenase, Chain A, domain 1"/>
    <property type="match status" value="1"/>
</dbReference>
<dbReference type="InterPro" id="IPR050485">
    <property type="entry name" value="Proline_metab_enzyme"/>
</dbReference>
<dbReference type="FunFam" id="3.40.309.10:FF:000005">
    <property type="entry name" value="1-pyrroline-5-carboxylate dehydrogenase 1"/>
    <property type="match status" value="1"/>
</dbReference>
<dbReference type="AlphaFoldDB" id="A0A4Y8X224"/>
<feature type="region of interest" description="Disordered" evidence="8">
    <location>
        <begin position="1128"/>
        <end position="1148"/>
    </location>
</feature>
<keyword evidence="12" id="KW-1185">Reference proteome</keyword>
<feature type="domain" description="Proline dehydrogenase" evidence="10">
    <location>
        <begin position="152"/>
        <end position="454"/>
    </location>
</feature>
<evidence type="ECO:0000256" key="8">
    <source>
        <dbReference type="SAM" id="MobiDB-lite"/>
    </source>
</evidence>
<gene>
    <name evidence="11" type="ORF">BJ976_000277</name>
</gene>
<dbReference type="PANTHER" id="PTHR42862">
    <property type="entry name" value="DELTA-1-PYRROLINE-5-CARBOXYLATE DEHYDROGENASE 1, ISOFORM A-RELATED"/>
    <property type="match status" value="1"/>
</dbReference>
<dbReference type="InterPro" id="IPR015590">
    <property type="entry name" value="Aldehyde_DH_dom"/>
</dbReference>
<dbReference type="Pfam" id="PF01619">
    <property type="entry name" value="Pro_dh"/>
    <property type="match status" value="1"/>
</dbReference>
<dbReference type="InterPro" id="IPR016163">
    <property type="entry name" value="Ald_DH_C"/>
</dbReference>
<organism evidence="11 12">
    <name type="scientific">Micrococcus flavus</name>
    <dbReference type="NCBI Taxonomy" id="384602"/>
    <lineage>
        <taxon>Bacteria</taxon>
        <taxon>Bacillati</taxon>
        <taxon>Actinomycetota</taxon>
        <taxon>Actinomycetes</taxon>
        <taxon>Micrococcales</taxon>
        <taxon>Micrococcaceae</taxon>
        <taxon>Micrococcus</taxon>
    </lineage>
</organism>
<dbReference type="GO" id="GO:0004657">
    <property type="term" value="F:proline dehydrogenase activity"/>
    <property type="evidence" value="ECO:0007669"/>
    <property type="project" value="InterPro"/>
</dbReference>
<keyword evidence="4" id="KW-0520">NAD</keyword>
<comment type="similarity">
    <text evidence="7">Belongs to the aldehyde dehydrogenase family.</text>
</comment>
<dbReference type="Gene3D" id="3.40.309.10">
    <property type="entry name" value="Aldehyde Dehydrogenase, Chain A, domain 2"/>
    <property type="match status" value="1"/>
</dbReference>
<dbReference type="InterPro" id="IPR016160">
    <property type="entry name" value="Ald_DH_CS_CYS"/>
</dbReference>
<feature type="compositionally biased region" description="Low complexity" evidence="8">
    <location>
        <begin position="1090"/>
        <end position="1112"/>
    </location>
</feature>
<dbReference type="Pfam" id="PF00171">
    <property type="entry name" value="Aldedh"/>
    <property type="match status" value="1"/>
</dbReference>
<proteinExistence type="inferred from homology"/>
<dbReference type="Gene3D" id="3.20.20.220">
    <property type="match status" value="1"/>
</dbReference>
<evidence type="ECO:0000256" key="5">
    <source>
        <dbReference type="ARBA" id="ARBA00048142"/>
    </source>
</evidence>
<dbReference type="EMBL" id="JACHMC010000001">
    <property type="protein sequence ID" value="MBB4881926.1"/>
    <property type="molecule type" value="Genomic_DNA"/>
</dbReference>
<evidence type="ECO:0000256" key="6">
    <source>
        <dbReference type="PROSITE-ProRule" id="PRU10007"/>
    </source>
</evidence>
<dbReference type="GO" id="GO:0003842">
    <property type="term" value="F:L-glutamate gamma-semialdehyde dehydrogenase activity"/>
    <property type="evidence" value="ECO:0007669"/>
    <property type="project" value="UniProtKB-EC"/>
</dbReference>
<comment type="catalytic activity">
    <reaction evidence="5">
        <text>L-glutamate 5-semialdehyde + NAD(+) + H2O = L-glutamate + NADH + 2 H(+)</text>
        <dbReference type="Rhea" id="RHEA:30235"/>
        <dbReference type="ChEBI" id="CHEBI:15377"/>
        <dbReference type="ChEBI" id="CHEBI:15378"/>
        <dbReference type="ChEBI" id="CHEBI:29985"/>
        <dbReference type="ChEBI" id="CHEBI:57540"/>
        <dbReference type="ChEBI" id="CHEBI:57945"/>
        <dbReference type="ChEBI" id="CHEBI:58066"/>
        <dbReference type="EC" id="1.2.1.88"/>
    </reaction>
</comment>
<evidence type="ECO:0000259" key="9">
    <source>
        <dbReference type="Pfam" id="PF00171"/>
    </source>
</evidence>
<sequence length="1257" mass="134013">MTQPLSAQDHQDLDRLLAATGGVPDPAPVQDLADEAVAQVRTWLREARGHKADFAATQLAAALKEPGGLDFIVRFVDHVVRPEDPAIAARALRELARQSPQFLPAALKVVFGVGGRISPLVPKVAVPTARRVLREMVSHLIVDARPQQLGTAIERLRDERTHLNINLLGEAILGQGEADRRLEGIADLIRRDDVDYVSVKVSAATAPHAAYAFDEAVEEVTERLLPLYRLARLKRTFINLDMEEYHDLDLTLNVFIALLDREELRDYSGGIVLQAYLPDALAAMVRLQEWAARRVAAGGAPVKVRVVKGANLPMERMQSSLMGWPLATVGSKQEADTNYKRVLNYALTPEHVANVRVGVAGHNLFDVALALGVVRRRGLSLEQPAGRAEAGGTPPEVEFEMLLGMATGQAEAVKKDVGSLLLYTPVVRPEEFDVAISYLVRRLEEGASHENFMSAVFDLDEDPDLFDREEARFRASLAGLDAAVPTPSRTQDRSAGADGDTPAPVDGFANTPDTDPALPGNRAWARRILDAVPGSTLGEETVAAHRIATAEQAHAAADAAERAGAAWGRLSGEERADALDAVGRALHAERGRLLEVAAAETGKTLDQGDPEVSEAVDFAHYYARLARGLDHVEGARAVPVRLTLVIPPWNFPVAIPVGGVLAALGAGSPVVFKPAPQSERTGAVVWELIVRGLRDSGLFEAGAALADVDPEGLVRLVTLRSEDEEAAGTALVTHPSVDRLILTGAHDTARLFKGMRPDLHLLAETSGKNALIVTPSADLDLATKDVVASAFGHAGQKCSASSLVVLVGSVATSERFRRQLLDAAASLHVAWPEDARAQMGPVIEEPGDKLRRGLTELGPGESWALEPKQLDETGRLWSPGIREGVRPGADAHLTEYFGPVLAVMTADTLDEAVEIVNAVDYGLTSGLHSLDPDEIGRWLETVHAGNLYVNRGITGAIVRRQPFGGWKRSVVGPTTKAGGPHYLHGLVDWEDRPTWITSPESSSHEVVDGQAGGVDPSWLRTAQKLDERAFSTVFGPDTDISALEAERNVLRHRPTPVLVRWDSGPAEHLLRVVSAGLRAGARLTVSLSPDAAGGPAAQTAGAPEAAHAGETPLSPAAVRGQVEELRRTVQGGGPADAGPADAGPAGPRRRARLDVVVEDAEHFHARARQLAAVAPSAPEGGDARVRLISDWAGDPEGARAALLALHQAVAGTPDLAVYSGPVVSAGEVELLPFLHEQAVSITAHRFGTPDHLTEGVL</sequence>
<evidence type="ECO:0000256" key="4">
    <source>
        <dbReference type="ARBA" id="ARBA00023027"/>
    </source>
</evidence>
<comment type="pathway">
    <text evidence="1">Amino-acid degradation; L-proline degradation into L-glutamate; L-glutamate from L-proline: step 2/2.</text>
</comment>
<accession>A0A4Y8X224</accession>
<dbReference type="RefSeq" id="WP_135029255.1">
    <property type="nucleotide sequence ID" value="NZ_BMLA01000003.1"/>
</dbReference>
<dbReference type="PIRSF" id="PIRSF000197">
    <property type="entry name" value="Bifunct_PutA"/>
    <property type="match status" value="1"/>
</dbReference>
<dbReference type="SUPFAM" id="SSF51730">
    <property type="entry name" value="FAD-linked oxidoreductase"/>
    <property type="match status" value="1"/>
</dbReference>
<dbReference type="SUPFAM" id="SSF53720">
    <property type="entry name" value="ALDH-like"/>
    <property type="match status" value="1"/>
</dbReference>
<feature type="domain" description="Aldehyde dehydrogenase" evidence="9">
    <location>
        <begin position="539"/>
        <end position="984"/>
    </location>
</feature>
<reference evidence="11 12" key="1">
    <citation type="submission" date="2020-08" db="EMBL/GenBank/DDBJ databases">
        <title>Sequencing the genomes of 1000 actinobacteria strains.</title>
        <authorList>
            <person name="Klenk H.-P."/>
        </authorList>
    </citation>
    <scope>NUCLEOTIDE SEQUENCE [LARGE SCALE GENOMIC DNA]</scope>
    <source>
        <strain evidence="11 12">DSM 19079</strain>
    </source>
</reference>
<evidence type="ECO:0000256" key="3">
    <source>
        <dbReference type="ARBA" id="ARBA00023002"/>
    </source>
</evidence>
<dbReference type="GO" id="GO:0009898">
    <property type="term" value="C:cytoplasmic side of plasma membrane"/>
    <property type="evidence" value="ECO:0007669"/>
    <property type="project" value="TreeGrafter"/>
</dbReference>
<comment type="caution">
    <text evidence="11">The sequence shown here is derived from an EMBL/GenBank/DDBJ whole genome shotgun (WGS) entry which is preliminary data.</text>
</comment>
<evidence type="ECO:0000256" key="7">
    <source>
        <dbReference type="RuleBase" id="RU003345"/>
    </source>
</evidence>
<feature type="compositionally biased region" description="Low complexity" evidence="8">
    <location>
        <begin position="1136"/>
        <end position="1146"/>
    </location>
</feature>
<dbReference type="GO" id="GO:0003700">
    <property type="term" value="F:DNA-binding transcription factor activity"/>
    <property type="evidence" value="ECO:0007669"/>
    <property type="project" value="InterPro"/>
</dbReference>
<evidence type="ECO:0000313" key="11">
    <source>
        <dbReference type="EMBL" id="MBB4881926.1"/>
    </source>
</evidence>
<dbReference type="PANTHER" id="PTHR42862:SF1">
    <property type="entry name" value="DELTA-1-PYRROLINE-5-CARBOXYLATE DEHYDROGENASE 2, ISOFORM A-RELATED"/>
    <property type="match status" value="1"/>
</dbReference>
<feature type="region of interest" description="Disordered" evidence="8">
    <location>
        <begin position="482"/>
        <end position="519"/>
    </location>
</feature>
<dbReference type="PROSITE" id="PS00687">
    <property type="entry name" value="ALDEHYDE_DEHYDR_GLU"/>
    <property type="match status" value="1"/>
</dbReference>
<keyword evidence="3 7" id="KW-0560">Oxidoreductase</keyword>
<dbReference type="InterPro" id="IPR002872">
    <property type="entry name" value="Proline_DH_dom"/>
</dbReference>
<name>A0A4Y8X224_9MICC</name>
<dbReference type="InterPro" id="IPR029510">
    <property type="entry name" value="Ald_DH_CS_GLU"/>
</dbReference>
<feature type="active site" evidence="6">
    <location>
        <position position="764"/>
    </location>
</feature>
<dbReference type="OrthoDB" id="9812625at2"/>
<protein>
    <recommendedName>
        <fullName evidence="2">L-glutamate gamma-semialdehyde dehydrogenase</fullName>
        <ecNumber evidence="2">1.2.1.88</ecNumber>
    </recommendedName>
</protein>
<dbReference type="InterPro" id="IPR016161">
    <property type="entry name" value="Ald_DH/histidinol_DH"/>
</dbReference>
<dbReference type="InterPro" id="IPR025703">
    <property type="entry name" value="Bifunct_PutA"/>
</dbReference>
<dbReference type="InterPro" id="IPR029041">
    <property type="entry name" value="FAD-linked_oxidoreductase-like"/>
</dbReference>
<evidence type="ECO:0000259" key="10">
    <source>
        <dbReference type="Pfam" id="PF01619"/>
    </source>
</evidence>
<dbReference type="Proteomes" id="UP000560081">
    <property type="component" value="Unassembled WGS sequence"/>
</dbReference>